<evidence type="ECO:0000313" key="2">
    <source>
        <dbReference type="Proteomes" id="UP001165064"/>
    </source>
</evidence>
<name>A0ACB5T322_AMBMO</name>
<comment type="caution">
    <text evidence="1">The sequence shown here is derived from an EMBL/GenBank/DDBJ whole genome shotgun (WGS) entry which is preliminary data.</text>
</comment>
<gene>
    <name evidence="1" type="ORF">Amon02_000422200</name>
</gene>
<proteinExistence type="predicted"/>
<keyword evidence="2" id="KW-1185">Reference proteome</keyword>
<reference evidence="1" key="1">
    <citation type="submission" date="2023-04" db="EMBL/GenBank/DDBJ databases">
        <title>Ambrosiozyma monospora NBRC 10751.</title>
        <authorList>
            <person name="Ichikawa N."/>
            <person name="Sato H."/>
            <person name="Tonouchi N."/>
        </authorList>
    </citation>
    <scope>NUCLEOTIDE SEQUENCE</scope>
    <source>
        <strain evidence="1">NBRC 10751</strain>
    </source>
</reference>
<evidence type="ECO:0000313" key="1">
    <source>
        <dbReference type="EMBL" id="GME79973.1"/>
    </source>
</evidence>
<sequence>MSTIPKSEKYTQNVALATAASTSSTSEDNSINKDGLTSLNDEDTTSMMLNTMDEGKPSFLVLLLTFLTSFSGFMFGYDTGYISSALVAIGDDFGKPLTYGQEQFITAATSLGALVTAVCAGPFTDIVGRKPVLMFSNILFVVGAIIQCAAQNPWTMIAGRFVMGFGVGIGSLIAPLYISELAPPRYRGRMVVINCLAITGGQLIAYAIGAGLDKVHNGWRVVVGLSMIPPTVQFVAFFFLPDTPRFLISKGKYEQAASVLQKVHPNASSELIGLKIKELDHILNSIPGDSVIAKLINGVKEIHRVPSNLRALILSCGLQGIQQYCGFNAVMYFSSTIFKAVGFSNATAVSIVVAGTNFVFTLVAFFIIDRVGRRLMLLISTALMTAFLVLNAIAFHFIDITFQGNDAIVHGNSDVWGPVIIVAMMGYVASYAIGCGNVPWQQSEMFPQSVRGLGASYATATNWTGSLIISSTFLTMLKNITPTGTFSLFSGITTVSFIFVALIYPELSNLKLEEVQLILTGGFNIRASMKLAKLRKHSLKQSDQQRAVDELKKNDLEHEHIDSASASV</sequence>
<dbReference type="Proteomes" id="UP001165064">
    <property type="component" value="Unassembled WGS sequence"/>
</dbReference>
<organism evidence="1 2">
    <name type="scientific">Ambrosiozyma monospora</name>
    <name type="common">Yeast</name>
    <name type="synonym">Endomycopsis monosporus</name>
    <dbReference type="NCBI Taxonomy" id="43982"/>
    <lineage>
        <taxon>Eukaryota</taxon>
        <taxon>Fungi</taxon>
        <taxon>Dikarya</taxon>
        <taxon>Ascomycota</taxon>
        <taxon>Saccharomycotina</taxon>
        <taxon>Pichiomycetes</taxon>
        <taxon>Pichiales</taxon>
        <taxon>Pichiaceae</taxon>
        <taxon>Ambrosiozyma</taxon>
    </lineage>
</organism>
<dbReference type="EMBL" id="BSXS01002842">
    <property type="protein sequence ID" value="GME79973.1"/>
    <property type="molecule type" value="Genomic_DNA"/>
</dbReference>
<accession>A0ACB5T322</accession>
<protein>
    <submittedName>
        <fullName evidence="1">Unnamed protein product</fullName>
    </submittedName>
</protein>